<sequence length="91" mass="9709">MPWFRLVLGDPMLVDSRLDELVEQAIGALPADEVLGLRHESTGDLHCQAVLYFSPGLPAWATSLGARACSPPARRGLSAVVGDERILAGLD</sequence>
<dbReference type="AlphaFoldDB" id="A0A1H1NFY5"/>
<name>A0A1H1NFY5_9GAMM</name>
<reference evidence="2" key="1">
    <citation type="submission" date="2016-10" db="EMBL/GenBank/DDBJ databases">
        <authorList>
            <person name="Varghese N."/>
            <person name="Submissions S."/>
        </authorList>
    </citation>
    <scope>NUCLEOTIDE SEQUENCE [LARGE SCALE GENOMIC DNA]</scope>
    <source>
        <strain evidence="2">NRRL B-51270</strain>
    </source>
</reference>
<organism evidence="1 2">
    <name type="scientific">Halopseudomonas xinjiangensis</name>
    <dbReference type="NCBI Taxonomy" id="487184"/>
    <lineage>
        <taxon>Bacteria</taxon>
        <taxon>Pseudomonadati</taxon>
        <taxon>Pseudomonadota</taxon>
        <taxon>Gammaproteobacteria</taxon>
        <taxon>Pseudomonadales</taxon>
        <taxon>Pseudomonadaceae</taxon>
        <taxon>Halopseudomonas</taxon>
    </lineage>
</organism>
<evidence type="ECO:0000313" key="2">
    <source>
        <dbReference type="Proteomes" id="UP000243207"/>
    </source>
</evidence>
<dbReference type="EMBL" id="LT629736">
    <property type="protein sequence ID" value="SDR97822.1"/>
    <property type="molecule type" value="Genomic_DNA"/>
</dbReference>
<accession>A0A1H1NFY5</accession>
<protein>
    <submittedName>
        <fullName evidence="1">Uncharacterized protein</fullName>
    </submittedName>
</protein>
<evidence type="ECO:0000313" key="1">
    <source>
        <dbReference type="EMBL" id="SDR97822.1"/>
    </source>
</evidence>
<keyword evidence="2" id="KW-1185">Reference proteome</keyword>
<gene>
    <name evidence="1" type="ORF">SAMN05216421_0676</name>
</gene>
<dbReference type="Proteomes" id="UP000243207">
    <property type="component" value="Chromosome I"/>
</dbReference>
<dbReference type="STRING" id="487184.SAMN05216421_0676"/>
<proteinExistence type="predicted"/>